<reference evidence="4" key="4">
    <citation type="submission" date="2014-09" db="EMBL/GenBank/DDBJ databases">
        <authorList>
            <person name="Gueldener U."/>
            <person name="Muensterkoetter M."/>
            <person name="Walter M.C."/>
            <person name="Mannhaupt G."/>
            <person name="Kahmann R."/>
        </authorList>
    </citation>
    <scope>GENOME REANNOTATION</scope>
    <source>
        <strain evidence="4">521 / FGSC 9021</strain>
    </source>
</reference>
<evidence type="ECO:0000313" key="4">
    <source>
        <dbReference type="Proteomes" id="UP000000561"/>
    </source>
</evidence>
<reference evidence="3" key="2">
    <citation type="submission" date="2003-07" db="EMBL/GenBank/DDBJ databases">
        <authorList>
            <person name="Birren B."/>
            <person name="Nusbaum C."/>
            <person name="Abebe A."/>
            <person name="Abouelleil A."/>
            <person name="Adekoya E."/>
            <person name="Ait-zahra M."/>
            <person name="Allen N."/>
            <person name="Allen T."/>
            <person name="An P."/>
            <person name="Anderson M."/>
            <person name="Anderson S."/>
            <person name="Arachchi H."/>
            <person name="Armbruster J."/>
            <person name="Bachantsang P."/>
            <person name="Baldwin J."/>
            <person name="Barry A."/>
            <person name="Bayul T."/>
            <person name="Blitshsteyn B."/>
            <person name="Bloom T."/>
            <person name="Blye J."/>
            <person name="Boguslavskiy L."/>
            <person name="Borowsky M."/>
            <person name="Boukhgalter B."/>
            <person name="Brunache A."/>
            <person name="Butler J."/>
            <person name="Calixte N."/>
            <person name="Calvo S."/>
            <person name="Camarata J."/>
            <person name="Campo K."/>
            <person name="Chang J."/>
            <person name="Cheshatsang Y."/>
            <person name="Citroen M."/>
            <person name="Collymore A."/>
            <person name="Considine T."/>
            <person name="Cook A."/>
            <person name="Cooke P."/>
            <person name="Corum B."/>
            <person name="Cuomo C."/>
            <person name="David R."/>
            <person name="Dawoe T."/>
            <person name="Degray S."/>
            <person name="Dodge S."/>
            <person name="Dooley K."/>
            <person name="Dorje P."/>
            <person name="Dorjee K."/>
            <person name="Dorris L."/>
            <person name="Duffey N."/>
            <person name="Dupes A."/>
            <person name="Elkins T."/>
            <person name="Engels R."/>
            <person name="Erickson J."/>
            <person name="Farina A."/>
            <person name="Faro S."/>
            <person name="Ferreira P."/>
            <person name="Fischer H."/>
            <person name="Fitzgerald M."/>
            <person name="Foley K."/>
            <person name="Gage D."/>
            <person name="Galagan J."/>
            <person name="Gearin G."/>
            <person name="Gnerre S."/>
            <person name="Gnirke A."/>
            <person name="Goyette A."/>
            <person name="Graham J."/>
            <person name="Grandbois E."/>
            <person name="Gyaltsen K."/>
            <person name="Hafez N."/>
            <person name="Hagopian D."/>
            <person name="Hagos B."/>
            <person name="Hall J."/>
            <person name="Hatcher B."/>
            <person name="Heller A."/>
            <person name="Higgins H."/>
            <person name="Honan T."/>
            <person name="Horn A."/>
            <person name="Houde N."/>
            <person name="Hughes L."/>
            <person name="Hulme W."/>
            <person name="Husby E."/>
            <person name="Iliev I."/>
            <person name="Jaffe D."/>
            <person name="Jones C."/>
            <person name="Kamal M."/>
            <person name="Kamat A."/>
            <person name="Kamvysselis M."/>
            <person name="Karlsson E."/>
            <person name="Kells C."/>
            <person name="Kieu A."/>
            <person name="Kisner P."/>
            <person name="Kodira C."/>
            <person name="Kulbokas E."/>
            <person name="Labutti K."/>
            <person name="Lama D."/>
            <person name="Landers T."/>
            <person name="Leger J."/>
            <person name="Levine S."/>
            <person name="Lewis D."/>
            <person name="Lewis T."/>
            <person name="Lindblad-toh K."/>
            <person name="Liu X."/>
            <person name="Lokyitsang T."/>
            <person name="Lokyitsang Y."/>
            <person name="Lucien O."/>
            <person name="Lui A."/>
            <person name="Ma L.J."/>
            <person name="Mabbitt R."/>
            <person name="Macdonald J."/>
            <person name="Maclean C."/>
            <person name="Major J."/>
            <person name="Manning J."/>
            <person name="Marabella R."/>
            <person name="Maru K."/>
            <person name="Matthews C."/>
            <person name="Mauceli E."/>
            <person name="Mccarthy M."/>
            <person name="Mcdonough S."/>
            <person name="Mcghee T."/>
            <person name="Meldrim J."/>
            <person name="Meneus L."/>
            <person name="Mesirov J."/>
            <person name="Mihalev A."/>
            <person name="Mihova T."/>
            <person name="Mikkelsen T."/>
            <person name="Mlenga V."/>
            <person name="Moru K."/>
            <person name="Mozes J."/>
            <person name="Mulrain L."/>
            <person name="Munson G."/>
            <person name="Naylor J."/>
            <person name="Newes C."/>
            <person name="Nguyen C."/>
            <person name="Nguyen N."/>
            <person name="Nguyen T."/>
            <person name="Nicol R."/>
            <person name="Nielsen C."/>
            <person name="Nizzari M."/>
            <person name="Norbu C."/>
            <person name="Norbu N."/>
            <person name="O'donnell P."/>
            <person name="Okoawo O."/>
            <person name="O'leary S."/>
            <person name="Omotosho B."/>
            <person name="O'neill K."/>
            <person name="Osman S."/>
            <person name="Parker S."/>
            <person name="Perrin D."/>
            <person name="Phunkhang P."/>
            <person name="Piqani B."/>
            <person name="Purcell S."/>
            <person name="Rachupka T."/>
            <person name="Ramasamy U."/>
            <person name="Rameau R."/>
            <person name="Ray V."/>
            <person name="Raymond C."/>
            <person name="Retta R."/>
            <person name="Richardson S."/>
            <person name="Rise C."/>
            <person name="Rodriguez J."/>
            <person name="Rogers J."/>
            <person name="Rogov P."/>
            <person name="Rutman M."/>
            <person name="Schupbach R."/>
            <person name="Seaman C."/>
            <person name="Settipalli S."/>
            <person name="Sharpe T."/>
            <person name="Sheridan J."/>
            <person name="Sherpa N."/>
            <person name="Shi J."/>
            <person name="Smirnov S."/>
            <person name="Smith C."/>
            <person name="Sougnez C."/>
            <person name="Spencer B."/>
            <person name="Stalker J."/>
            <person name="Stange-thomann N."/>
            <person name="Stavropoulos S."/>
            <person name="Stetson K."/>
            <person name="Stone C."/>
            <person name="Stone S."/>
            <person name="Stubbs M."/>
            <person name="Talamas J."/>
            <person name="Tchuinga P."/>
            <person name="Tenzing P."/>
            <person name="Tesfaye S."/>
            <person name="Theodore J."/>
            <person name="Thoulutsang Y."/>
            <person name="Topham K."/>
            <person name="Towey S."/>
            <person name="Tsamla T."/>
            <person name="Tsomo N."/>
            <person name="Vallee D."/>
            <person name="Vassiliev H."/>
            <person name="Venkataraman V."/>
            <person name="Vinson J."/>
            <person name="Vo A."/>
            <person name="Wade C."/>
            <person name="Wang S."/>
            <person name="Wangchuk T."/>
            <person name="Wangdi T."/>
            <person name="Whittaker C."/>
            <person name="Wilkinson J."/>
            <person name="Wu Y."/>
            <person name="Wyman D."/>
            <person name="Yadav S."/>
            <person name="Yang S."/>
            <person name="Yang X."/>
            <person name="Yeager S."/>
            <person name="Yee E."/>
            <person name="Young G."/>
            <person name="Zainoun J."/>
            <person name="Zembeck L."/>
            <person name="Zimmer A."/>
            <person name="Zody M."/>
            <person name="Lander E."/>
        </authorList>
    </citation>
    <scope>NUCLEOTIDE SEQUENCE</scope>
    <source>
        <strain evidence="3">521</strain>
    </source>
</reference>
<feature type="compositionally biased region" description="Basic and acidic residues" evidence="1">
    <location>
        <begin position="85"/>
        <end position="94"/>
    </location>
</feature>
<reference evidence="2" key="1">
    <citation type="journal article" date="2003" name="Mol. Genet. Genomics">
        <title>Identification of plant-regulated genes in Ustilago maydis by enhancer-trapping mutagenesis.</title>
        <authorList>
            <person name="Aichinger C."/>
            <person name="Hansson K."/>
            <person name="Eichhorn H."/>
            <person name="Lessing F."/>
            <person name="Mannhaupt G."/>
            <person name="Mewes W."/>
            <person name="Kahmann R."/>
        </authorList>
    </citation>
    <scope>NUCLEOTIDE SEQUENCE</scope>
</reference>
<accession>Q4P3C4</accession>
<accession>Q7ZA76</accession>
<gene>
    <name evidence="2" type="primary">pig7</name>
    <name evidence="3" type="ORF">UMAG_05389</name>
</gene>
<reference evidence="3 4" key="3">
    <citation type="journal article" date="2006" name="Nature">
        <title>Insights from the genome of the biotrophic fungal plant pathogen Ustilago maydis.</title>
        <authorList>
            <person name="Kamper J."/>
            <person name="Kahmann R."/>
            <person name="Bolker M."/>
            <person name="Ma L.J."/>
            <person name="Brefort T."/>
            <person name="Saville B.J."/>
            <person name="Banuett F."/>
            <person name="Kronstad J.W."/>
            <person name="Gold S.E."/>
            <person name="Muller O."/>
            <person name="Perlin M.H."/>
            <person name="Wosten H.A."/>
            <person name="de Vries R."/>
            <person name="Ruiz-Herrera J."/>
            <person name="Reynaga-Pena C.G."/>
            <person name="Snetselaar K."/>
            <person name="McCann M."/>
            <person name="Perez-Martin J."/>
            <person name="Feldbrugge M."/>
            <person name="Basse C.W."/>
            <person name="Steinberg G."/>
            <person name="Ibeas J.I."/>
            <person name="Holloman W."/>
            <person name="Guzman P."/>
            <person name="Farman M."/>
            <person name="Stajich J.E."/>
            <person name="Sentandreu R."/>
            <person name="Gonzalez-Prieto J.M."/>
            <person name="Kennell J.C."/>
            <person name="Molina L."/>
            <person name="Schirawski J."/>
            <person name="Mendoza-Mendoza A."/>
            <person name="Greilinger D."/>
            <person name="Munch K."/>
            <person name="Rossel N."/>
            <person name="Scherer M."/>
            <person name="Vranes M."/>
            <person name="Ladendorf O."/>
            <person name="Vincon V."/>
            <person name="Fuchs U."/>
            <person name="Sandrock B."/>
            <person name="Meng S."/>
            <person name="Ho E.C."/>
            <person name="Cahill M.J."/>
            <person name="Boyce K.J."/>
            <person name="Klose J."/>
            <person name="Klosterman S.J."/>
            <person name="Deelstra H.J."/>
            <person name="Ortiz-Castellanos L."/>
            <person name="Li W."/>
            <person name="Sanchez-Alonso P."/>
            <person name="Schreier P.H."/>
            <person name="Hauser-Hahn I."/>
            <person name="Vaupel M."/>
            <person name="Koopmann E."/>
            <person name="Friedrich G."/>
            <person name="Voss H."/>
            <person name="Schluter T."/>
            <person name="Margolis J."/>
            <person name="Platt D."/>
            <person name="Swimmer C."/>
            <person name="Gnirke A."/>
            <person name="Chen F."/>
            <person name="Vysotskaia V."/>
            <person name="Mannhaupt G."/>
            <person name="Guldener U."/>
            <person name="Munsterkotter M."/>
            <person name="Haase D."/>
            <person name="Oesterheld M."/>
            <person name="Mewes H.W."/>
            <person name="Mauceli E.W."/>
            <person name="DeCaprio D."/>
            <person name="Wade C.M."/>
            <person name="Butler J."/>
            <person name="Young S."/>
            <person name="Jaffe D.B."/>
            <person name="Calvo S."/>
            <person name="Nusbaum C."/>
            <person name="Galagan J."/>
            <person name="Birren B.W."/>
        </authorList>
    </citation>
    <scope>NUCLEOTIDE SEQUENCE [LARGE SCALE GENOMIC DNA]</scope>
    <source>
        <strain evidence="3">521</strain>
        <strain evidence="4">521 / FGSC 9021</strain>
    </source>
</reference>
<sequence length="107" mass="12248">MRWQKARVGHRGRAVQRLEVRAFKTPQPTLESTTEVDAKASRQPLPPEHQARIASKHDSKGRHFYYSRMRNADAFAHHDVVARESRAEPSRAELLDTGQRDSYGGKI</sequence>
<evidence type="ECO:0000256" key="1">
    <source>
        <dbReference type="SAM" id="MobiDB-lite"/>
    </source>
</evidence>
<dbReference type="VEuPathDB" id="FungiDB:UMAG_05389"/>
<dbReference type="EMBL" id="BX511039">
    <property type="protein sequence ID" value="CAD91451.1"/>
    <property type="molecule type" value="Genomic_DNA"/>
</dbReference>
<dbReference type="Proteomes" id="UP000000561">
    <property type="component" value="Chromosome 19"/>
</dbReference>
<dbReference type="GeneID" id="23565297"/>
<feature type="compositionally biased region" description="Polar residues" evidence="1">
    <location>
        <begin position="26"/>
        <end position="35"/>
    </location>
</feature>
<reference evidence="3" key="5">
    <citation type="submission" date="2014-09" db="EMBL/GenBank/DDBJ databases">
        <authorList>
            <person name="Guldener U."/>
            <person name="Munsterkotter M."/>
            <person name="Walter M.C."/>
            <person name="Mannhaupt G."/>
            <person name="Kahmann R."/>
        </authorList>
    </citation>
    <scope>NUCLEOTIDE SEQUENCE</scope>
    <source>
        <strain evidence="3">521</strain>
    </source>
</reference>
<evidence type="ECO:0000313" key="3">
    <source>
        <dbReference type="EMBL" id="KIS66396.1"/>
    </source>
</evidence>
<dbReference type="AlphaFoldDB" id="Q7ZA76"/>
<accession>A0A0D1DR20</accession>
<organism evidence="2">
    <name type="scientific">Mycosarcoma maydis</name>
    <name type="common">Corn smut fungus</name>
    <name type="synonym">Ustilago maydis</name>
    <dbReference type="NCBI Taxonomy" id="5270"/>
    <lineage>
        <taxon>Eukaryota</taxon>
        <taxon>Fungi</taxon>
        <taxon>Dikarya</taxon>
        <taxon>Basidiomycota</taxon>
        <taxon>Ustilaginomycotina</taxon>
        <taxon>Ustilaginomycetes</taxon>
        <taxon>Ustilaginales</taxon>
        <taxon>Ustilaginaceae</taxon>
        <taxon>Mycosarcoma</taxon>
    </lineage>
</organism>
<protein>
    <submittedName>
        <fullName evidence="2">Uncharacterized protein</fullName>
    </submittedName>
</protein>
<keyword evidence="4" id="KW-1185">Reference proteome</keyword>
<feature type="region of interest" description="Disordered" evidence="1">
    <location>
        <begin position="24"/>
        <end position="48"/>
    </location>
</feature>
<name>Q7ZA76_MYCMD</name>
<proteinExistence type="predicted"/>
<dbReference type="KEGG" id="uma:UMAG_05389"/>
<feature type="region of interest" description="Disordered" evidence="1">
    <location>
        <begin position="85"/>
        <end position="107"/>
    </location>
</feature>
<dbReference type="RefSeq" id="XP_011392082.1">
    <property type="nucleotide sequence ID" value="XM_011393780.1"/>
</dbReference>
<evidence type="ECO:0000313" key="2">
    <source>
        <dbReference type="EMBL" id="CAD91451.1"/>
    </source>
</evidence>
<dbReference type="EMBL" id="CM003158">
    <property type="protein sequence ID" value="KIS66396.1"/>
    <property type="molecule type" value="Genomic_DNA"/>
</dbReference>